<dbReference type="EMBL" id="JAAEDA010000005">
    <property type="protein sequence ID" value="MCJ1977266.1"/>
    <property type="molecule type" value="Genomic_DNA"/>
</dbReference>
<proteinExistence type="predicted"/>
<dbReference type="InterPro" id="IPR007921">
    <property type="entry name" value="CHAP_dom"/>
</dbReference>
<dbReference type="PANTHER" id="PTHR33734:SF22">
    <property type="entry name" value="MEMBRANE-BOUND LYTIC MUREIN TRANSGLYCOSYLASE D"/>
    <property type="match status" value="1"/>
</dbReference>
<evidence type="ECO:0000313" key="8">
    <source>
        <dbReference type="Proteomes" id="UP000516280"/>
    </source>
</evidence>
<dbReference type="InterPro" id="IPR023346">
    <property type="entry name" value="Lysozyme-like_dom_sf"/>
</dbReference>
<dbReference type="SUPFAM" id="SSF54106">
    <property type="entry name" value="LysM domain"/>
    <property type="match status" value="3"/>
</dbReference>
<dbReference type="PANTHER" id="PTHR33734">
    <property type="entry name" value="LYSM DOMAIN-CONTAINING GPI-ANCHORED PROTEIN 2"/>
    <property type="match status" value="1"/>
</dbReference>
<dbReference type="SUPFAM" id="SSF54001">
    <property type="entry name" value="Cysteine proteinases"/>
    <property type="match status" value="1"/>
</dbReference>
<accession>A0A7L4W9X3</accession>
<keyword evidence="1" id="KW-0732">Signal</keyword>
<organism evidence="7 8">
    <name type="scientific">Pseudolactococcus paracarnosus</name>
    <dbReference type="NCBI Taxonomy" id="2749962"/>
    <lineage>
        <taxon>Bacteria</taxon>
        <taxon>Bacillati</taxon>
        <taxon>Bacillota</taxon>
        <taxon>Bacilli</taxon>
        <taxon>Lactobacillales</taxon>
        <taxon>Streptococcaceae</taxon>
        <taxon>Pseudolactococcus</taxon>
    </lineage>
</organism>
<dbReference type="KEGG" id="lpaa:BHS01_00440"/>
<dbReference type="CDD" id="cd00118">
    <property type="entry name" value="LysM"/>
    <property type="match status" value="3"/>
</dbReference>
<dbReference type="InterPro" id="IPR018392">
    <property type="entry name" value="LysM"/>
</dbReference>
<dbReference type="Pfam" id="PF05257">
    <property type="entry name" value="CHAP"/>
    <property type="match status" value="1"/>
</dbReference>
<gene>
    <name evidence="7" type="ORF">BHS01_00440</name>
    <name evidence="6" type="ORF">GYN19_04800</name>
</gene>
<evidence type="ECO:0000256" key="2">
    <source>
        <dbReference type="ARBA" id="ARBA00022801"/>
    </source>
</evidence>
<protein>
    <submittedName>
        <fullName evidence="6">LysM peptidoglycan-binding domain-containing protein</fullName>
    </submittedName>
</protein>
<feature type="domain" description="LysM" evidence="5">
    <location>
        <begin position="40"/>
        <end position="84"/>
    </location>
</feature>
<evidence type="ECO:0000259" key="4">
    <source>
        <dbReference type="PROSITE" id="PS50911"/>
    </source>
</evidence>
<dbReference type="GO" id="GO:0071555">
    <property type="term" value="P:cell wall organization"/>
    <property type="evidence" value="ECO:0007669"/>
    <property type="project" value="UniProtKB-KW"/>
</dbReference>
<dbReference type="PROSITE" id="PS50911">
    <property type="entry name" value="CHAP"/>
    <property type="match status" value="1"/>
</dbReference>
<dbReference type="InterPro" id="IPR038765">
    <property type="entry name" value="Papain-like_cys_pep_sf"/>
</dbReference>
<reference evidence="6 9" key="3">
    <citation type="journal article" date="2022" name="Microbiol. Res.">
        <title>Comparative genome analysis, predicted lifestyle and antimicrobial strategies of Lactococcus carnosus and Lactococcus paracarnosus isolated from meat.</title>
        <authorList>
            <person name="Werum V."/>
            <person name="Ehrmann M."/>
            <person name="Vogel R."/>
            <person name="Hilgarth M."/>
        </authorList>
    </citation>
    <scope>NUCLEOTIDE SEQUENCE [LARGE SCALE GENOMIC DNA]</scope>
    <source>
        <strain evidence="6 9">TMW21897</strain>
    </source>
</reference>
<evidence type="ECO:0000313" key="7">
    <source>
        <dbReference type="EMBL" id="QDJ27136.1"/>
    </source>
</evidence>
<feature type="domain" description="Peptidase C51" evidence="4">
    <location>
        <begin position="397"/>
        <end position="521"/>
    </location>
</feature>
<dbReference type="Proteomes" id="UP000516280">
    <property type="component" value="Chromosome"/>
</dbReference>
<dbReference type="Pfam" id="PF01476">
    <property type="entry name" value="LysM"/>
    <property type="match status" value="3"/>
</dbReference>
<evidence type="ECO:0000256" key="1">
    <source>
        <dbReference type="ARBA" id="ARBA00022729"/>
    </source>
</evidence>
<evidence type="ECO:0000313" key="6">
    <source>
        <dbReference type="EMBL" id="MCJ1977266.1"/>
    </source>
</evidence>
<dbReference type="PROSITE" id="PS51782">
    <property type="entry name" value="LYSM"/>
    <property type="match status" value="3"/>
</dbReference>
<dbReference type="RefSeq" id="WP_109833826.1">
    <property type="nucleotide sequence ID" value="NZ_CP017195.1"/>
</dbReference>
<reference evidence="6" key="2">
    <citation type="submission" date="2020-01" db="EMBL/GenBank/DDBJ databases">
        <authorList>
            <person name="Hilgarth M."/>
            <person name="Vogel R.F."/>
        </authorList>
    </citation>
    <scope>NUCLEOTIDE SEQUENCE</scope>
    <source>
        <strain evidence="6">TMW21897</strain>
    </source>
</reference>
<dbReference type="Gene3D" id="3.10.350.10">
    <property type="entry name" value="LysM domain"/>
    <property type="match status" value="3"/>
</dbReference>
<evidence type="ECO:0000259" key="5">
    <source>
        <dbReference type="PROSITE" id="PS51782"/>
    </source>
</evidence>
<dbReference type="SUPFAM" id="SSF53955">
    <property type="entry name" value="Lysozyme-like"/>
    <property type="match status" value="1"/>
</dbReference>
<keyword evidence="2" id="KW-0378">Hydrolase</keyword>
<feature type="domain" description="LysM" evidence="5">
    <location>
        <begin position="113"/>
        <end position="157"/>
    </location>
</feature>
<name>A0A7L4W9X3_9LACT</name>
<dbReference type="AlphaFoldDB" id="A0A7L4W9X3"/>
<dbReference type="Pfam" id="PF18013">
    <property type="entry name" value="Phage_lysozyme2"/>
    <property type="match status" value="1"/>
</dbReference>
<reference evidence="7 8" key="1">
    <citation type="submission" date="2016-09" db="EMBL/GenBank/DDBJ databases">
        <title>Lactic acid bacteria from MAP meat Genome sequencing and assembly.</title>
        <authorList>
            <person name="Behr J."/>
            <person name="Hilgarth M."/>
            <person name="Vogel R.F."/>
        </authorList>
    </citation>
    <scope>NUCLEOTIDE SEQUENCE [LARGE SCALE GENOMIC DNA]</scope>
    <source>
        <strain evidence="7 8">TMW21615</strain>
    </source>
</reference>
<evidence type="ECO:0000256" key="3">
    <source>
        <dbReference type="ARBA" id="ARBA00023316"/>
    </source>
</evidence>
<dbReference type="InterPro" id="IPR041219">
    <property type="entry name" value="Phage_lysozyme2"/>
</dbReference>
<dbReference type="Gene3D" id="1.10.530.10">
    <property type="match status" value="1"/>
</dbReference>
<feature type="domain" description="LysM" evidence="5">
    <location>
        <begin position="175"/>
        <end position="219"/>
    </location>
</feature>
<dbReference type="SMART" id="SM00257">
    <property type="entry name" value="LysM"/>
    <property type="match status" value="3"/>
</dbReference>
<sequence>MAKHDKQLTDKTKQTVLKLALGTGTFVGAVALTTLTVSADTYTVKAGDTLSEIAHKYDTSVETLAKLNHIPNINQISINQKIETNQPEQTDPPKPADQTAPITESVETTTPAVTYTVKAGDTLSAISGQQGVSVEEIVKQSNLINANLIYVGQTLIIKPEIKTKKQIVPKVTPAVTYKVKAGDTLWQIANAEKVTIAEIVQQSHIDNANMIYVGQELIIKPATTTYGNGSLSISATDLAKQTGLSEATAQNVIDIANHLMGQEGFTVQGAAGALAVAQRESGFNPEAINTSGGVAGIFQWSGWSNNINGNRWNRASEKTLSMPVQLALISTELNSNFKKVKDLVGSATDAKQASLDWTVYYEGVALSDPQTKEQTLLANAEKWYNLLKDHVADTGEDAVAVPFDVTQGPYSSTGNTYAAGQCTWFVKDVFKARMGDYWGNAKDWSASAQREGVPVDNNPVADQTIAVFQPGSAGSDATYGHVAVVVGVSGDSITIKEMNGTAGIGKTNTRIVPKSSATYIHMTY</sequence>
<keyword evidence="3" id="KW-0961">Cell wall biogenesis/degradation</keyword>
<dbReference type="Proteomes" id="UP001522462">
    <property type="component" value="Unassembled WGS sequence"/>
</dbReference>
<keyword evidence="9" id="KW-1185">Reference proteome</keyword>
<evidence type="ECO:0000313" key="9">
    <source>
        <dbReference type="Proteomes" id="UP001522462"/>
    </source>
</evidence>
<dbReference type="InterPro" id="IPR036779">
    <property type="entry name" value="LysM_dom_sf"/>
</dbReference>
<dbReference type="Gene3D" id="3.90.1720.10">
    <property type="entry name" value="endopeptidase domain like (from Nostoc punctiforme)"/>
    <property type="match status" value="1"/>
</dbReference>
<dbReference type="GO" id="GO:0016787">
    <property type="term" value="F:hydrolase activity"/>
    <property type="evidence" value="ECO:0007669"/>
    <property type="project" value="UniProtKB-KW"/>
</dbReference>
<dbReference type="EMBL" id="CP017195">
    <property type="protein sequence ID" value="QDJ27136.1"/>
    <property type="molecule type" value="Genomic_DNA"/>
</dbReference>